<proteinExistence type="predicted"/>
<evidence type="ECO:0000313" key="2">
    <source>
        <dbReference type="EMBL" id="JAH93679.1"/>
    </source>
</evidence>
<sequence>MHCIPVNPFPPIPLPGFFLSRFLFSIYKFLMQATVVISVFKLNSMFYLYHYST</sequence>
<feature type="transmembrane region" description="Helical" evidence="1">
    <location>
        <begin position="29"/>
        <end position="49"/>
    </location>
</feature>
<keyword evidence="1" id="KW-1133">Transmembrane helix</keyword>
<reference evidence="2" key="2">
    <citation type="journal article" date="2015" name="Fish Shellfish Immunol.">
        <title>Early steps in the European eel (Anguilla anguilla)-Vibrio vulnificus interaction in the gills: Role of the RtxA13 toxin.</title>
        <authorList>
            <person name="Callol A."/>
            <person name="Pajuelo D."/>
            <person name="Ebbesson L."/>
            <person name="Teles M."/>
            <person name="MacKenzie S."/>
            <person name="Amaro C."/>
        </authorList>
    </citation>
    <scope>NUCLEOTIDE SEQUENCE</scope>
</reference>
<keyword evidence="1" id="KW-0812">Transmembrane</keyword>
<dbReference type="EMBL" id="GBXM01014898">
    <property type="protein sequence ID" value="JAH93679.1"/>
    <property type="molecule type" value="Transcribed_RNA"/>
</dbReference>
<protein>
    <submittedName>
        <fullName evidence="2">Uncharacterized protein</fullName>
    </submittedName>
</protein>
<evidence type="ECO:0000256" key="1">
    <source>
        <dbReference type="SAM" id="Phobius"/>
    </source>
</evidence>
<accession>A0A0E9WTB7</accession>
<reference evidence="2" key="1">
    <citation type="submission" date="2014-11" db="EMBL/GenBank/DDBJ databases">
        <authorList>
            <person name="Amaro Gonzalez C."/>
        </authorList>
    </citation>
    <scope>NUCLEOTIDE SEQUENCE</scope>
</reference>
<name>A0A0E9WTB7_ANGAN</name>
<organism evidence="2">
    <name type="scientific">Anguilla anguilla</name>
    <name type="common">European freshwater eel</name>
    <name type="synonym">Muraena anguilla</name>
    <dbReference type="NCBI Taxonomy" id="7936"/>
    <lineage>
        <taxon>Eukaryota</taxon>
        <taxon>Metazoa</taxon>
        <taxon>Chordata</taxon>
        <taxon>Craniata</taxon>
        <taxon>Vertebrata</taxon>
        <taxon>Euteleostomi</taxon>
        <taxon>Actinopterygii</taxon>
        <taxon>Neopterygii</taxon>
        <taxon>Teleostei</taxon>
        <taxon>Anguilliformes</taxon>
        <taxon>Anguillidae</taxon>
        <taxon>Anguilla</taxon>
    </lineage>
</organism>
<keyword evidence="1" id="KW-0472">Membrane</keyword>
<dbReference type="AlphaFoldDB" id="A0A0E9WTB7"/>